<protein>
    <submittedName>
        <fullName evidence="7">Tryptophan-rich sensory protein</fullName>
    </submittedName>
</protein>
<sequence length="135" mass="15313">MADRRNQLAGRMVRWAAEAVIQSSKLGVRATWSILYVMIAIAGWRTYLQEINGPALQVWLGQMVLNFLWSPIVFRLHSLAMGLSVIVLLLGLILFFIVLQRQANRLAALLFVNRRSTGTPYRHPKVTPLIGVLCW</sequence>
<name>A0A974AD80_9BRAD</name>
<feature type="transmembrane region" description="Helical" evidence="6">
    <location>
        <begin position="30"/>
        <end position="48"/>
    </location>
</feature>
<dbReference type="PANTHER" id="PTHR10057:SF0">
    <property type="entry name" value="TRANSLOCATOR PROTEIN"/>
    <property type="match status" value="1"/>
</dbReference>
<comment type="similarity">
    <text evidence="2">Belongs to the TspO/BZRP family.</text>
</comment>
<evidence type="ECO:0000256" key="4">
    <source>
        <dbReference type="ARBA" id="ARBA00022989"/>
    </source>
</evidence>
<evidence type="ECO:0000256" key="6">
    <source>
        <dbReference type="SAM" id="Phobius"/>
    </source>
</evidence>
<dbReference type="Pfam" id="PF03073">
    <property type="entry name" value="TspO_MBR"/>
    <property type="match status" value="1"/>
</dbReference>
<proteinExistence type="inferred from homology"/>
<dbReference type="InterPro" id="IPR004307">
    <property type="entry name" value="TspO_MBR"/>
</dbReference>
<comment type="caution">
    <text evidence="7">The sequence shown here is derived from an EMBL/GenBank/DDBJ whole genome shotgun (WGS) entry which is preliminary data.</text>
</comment>
<dbReference type="CDD" id="cd15904">
    <property type="entry name" value="TSPO_MBR"/>
    <property type="match status" value="1"/>
</dbReference>
<evidence type="ECO:0000256" key="1">
    <source>
        <dbReference type="ARBA" id="ARBA00004141"/>
    </source>
</evidence>
<dbReference type="EMBL" id="JABWSX010000001">
    <property type="protein sequence ID" value="NVL10632.1"/>
    <property type="molecule type" value="Genomic_DNA"/>
</dbReference>
<accession>A0A974AD80</accession>
<evidence type="ECO:0000256" key="5">
    <source>
        <dbReference type="ARBA" id="ARBA00023136"/>
    </source>
</evidence>
<evidence type="ECO:0000256" key="2">
    <source>
        <dbReference type="ARBA" id="ARBA00007524"/>
    </source>
</evidence>
<dbReference type="InterPro" id="IPR038330">
    <property type="entry name" value="TspO/MBR-related_sf"/>
</dbReference>
<dbReference type="PANTHER" id="PTHR10057">
    <property type="entry name" value="PERIPHERAL-TYPE BENZODIAZEPINE RECEPTOR"/>
    <property type="match status" value="1"/>
</dbReference>
<evidence type="ECO:0000256" key="3">
    <source>
        <dbReference type="ARBA" id="ARBA00022692"/>
    </source>
</evidence>
<dbReference type="GO" id="GO:0033013">
    <property type="term" value="P:tetrapyrrole metabolic process"/>
    <property type="evidence" value="ECO:0007669"/>
    <property type="project" value="UniProtKB-ARBA"/>
</dbReference>
<reference evidence="7" key="1">
    <citation type="submission" date="2020-06" db="EMBL/GenBank/DDBJ databases">
        <title>Whole Genome Sequence of Bradyrhizobium sp. Strain 66S1MB.</title>
        <authorList>
            <person name="Bromfield E."/>
            <person name="Cloutier S."/>
        </authorList>
    </citation>
    <scope>NUCLEOTIDE SEQUENCE</scope>
    <source>
        <strain evidence="7">66S1MB</strain>
    </source>
</reference>
<comment type="subcellular location">
    <subcellularLocation>
        <location evidence="1">Membrane</location>
        <topology evidence="1">Multi-pass membrane protein</topology>
    </subcellularLocation>
</comment>
<keyword evidence="4 6" id="KW-1133">Transmembrane helix</keyword>
<organism evidence="7">
    <name type="scientific">Bradyrhizobium quebecense</name>
    <dbReference type="NCBI Taxonomy" id="2748629"/>
    <lineage>
        <taxon>Bacteria</taxon>
        <taxon>Pseudomonadati</taxon>
        <taxon>Pseudomonadota</taxon>
        <taxon>Alphaproteobacteria</taxon>
        <taxon>Hyphomicrobiales</taxon>
        <taxon>Nitrobacteraceae</taxon>
        <taxon>Bradyrhizobium</taxon>
    </lineage>
</organism>
<dbReference type="GO" id="GO:0016020">
    <property type="term" value="C:membrane"/>
    <property type="evidence" value="ECO:0007669"/>
    <property type="project" value="UniProtKB-SubCell"/>
</dbReference>
<dbReference type="Gene3D" id="1.20.1260.100">
    <property type="entry name" value="TspO/MBR protein"/>
    <property type="match status" value="1"/>
</dbReference>
<keyword evidence="5 6" id="KW-0472">Membrane</keyword>
<dbReference type="AlphaFoldDB" id="A0A974AD80"/>
<keyword evidence="3 6" id="KW-0812">Transmembrane</keyword>
<feature type="transmembrane region" description="Helical" evidence="6">
    <location>
        <begin position="80"/>
        <end position="99"/>
    </location>
</feature>
<evidence type="ECO:0000313" key="7">
    <source>
        <dbReference type="EMBL" id="NVL10632.1"/>
    </source>
</evidence>
<gene>
    <name evidence="7" type="ORF">HU230_34270</name>
</gene>